<proteinExistence type="predicted"/>
<name>A0A7S3LJJ5_9STRA</name>
<reference evidence="1" key="1">
    <citation type="submission" date="2021-01" db="EMBL/GenBank/DDBJ databases">
        <authorList>
            <person name="Corre E."/>
            <person name="Pelletier E."/>
            <person name="Niang G."/>
            <person name="Scheremetjew M."/>
            <person name="Finn R."/>
            <person name="Kale V."/>
            <person name="Holt S."/>
            <person name="Cochrane G."/>
            <person name="Meng A."/>
            <person name="Brown T."/>
            <person name="Cohen L."/>
        </authorList>
    </citation>
    <scope>NUCLEOTIDE SEQUENCE</scope>
    <source>
        <strain evidence="1">GSBS06</strain>
    </source>
</reference>
<gene>
    <name evidence="1" type="ORF">ASTO00021_LOCUS3614</name>
</gene>
<protein>
    <submittedName>
        <fullName evidence="1">Uncharacterized protein</fullName>
    </submittedName>
</protein>
<dbReference type="EMBL" id="HBIN01005045">
    <property type="protein sequence ID" value="CAE0433293.1"/>
    <property type="molecule type" value="Transcribed_RNA"/>
</dbReference>
<dbReference type="AlphaFoldDB" id="A0A7S3LJJ5"/>
<evidence type="ECO:0000313" key="1">
    <source>
        <dbReference type="EMBL" id="CAE0433293.1"/>
    </source>
</evidence>
<sequence>MESPPHVTVLIASARDGKEITGKGVVVSLNATLVYQMLKKVVADCRRTNKQTENSNTPTSKKAFWKDLREYCRKRSSNWAQILWAGYPLYMISAESKDDIFLLLRMKTLAVCLRS</sequence>
<organism evidence="1">
    <name type="scientific">Aplanochytrium stocchinoi</name>
    <dbReference type="NCBI Taxonomy" id="215587"/>
    <lineage>
        <taxon>Eukaryota</taxon>
        <taxon>Sar</taxon>
        <taxon>Stramenopiles</taxon>
        <taxon>Bigyra</taxon>
        <taxon>Labyrinthulomycetes</taxon>
        <taxon>Thraustochytrida</taxon>
        <taxon>Thraustochytriidae</taxon>
        <taxon>Aplanochytrium</taxon>
    </lineage>
</organism>
<accession>A0A7S3LJJ5</accession>